<evidence type="ECO:0000313" key="2">
    <source>
        <dbReference type="Proteomes" id="UP000277424"/>
    </source>
</evidence>
<dbReference type="InterPro" id="IPR014290">
    <property type="entry name" value="SUF_FeS_clus_asmbl_reg"/>
</dbReference>
<dbReference type="PROSITE" id="PS51197">
    <property type="entry name" value="HTH_RRF2_2"/>
    <property type="match status" value="1"/>
</dbReference>
<dbReference type="SUPFAM" id="SSF46785">
    <property type="entry name" value="Winged helix' DNA-binding domain"/>
    <property type="match status" value="1"/>
</dbReference>
<dbReference type="EMBL" id="RBIG01000001">
    <property type="protein sequence ID" value="RKQ73569.1"/>
    <property type="molecule type" value="Genomic_DNA"/>
</dbReference>
<dbReference type="InterPro" id="IPR036388">
    <property type="entry name" value="WH-like_DNA-bd_sf"/>
</dbReference>
<name>A0A420WRG1_9PROT</name>
<sequence>MIRLNRLTDYAIVVLGQLAQLREIADSGDAKAAEAAGSKTAAALAQDTGVPLPTVSKVLKMLAHGKIIASQRGVAGGYTLSRDPKSITVAEIITAMEGPIALTACVDGAVGSCDVEALCAMRGNWDKVNRAIREALSAVSLQEMLAMPSAFEMFPVPSSRRDGARPQ</sequence>
<dbReference type="NCBIfam" id="TIGR02944">
    <property type="entry name" value="suf_reg_Xantho"/>
    <property type="match status" value="1"/>
</dbReference>
<evidence type="ECO:0000313" key="1">
    <source>
        <dbReference type="EMBL" id="RKQ73569.1"/>
    </source>
</evidence>
<comment type="caution">
    <text evidence="1">The sequence shown here is derived from an EMBL/GenBank/DDBJ whole genome shotgun (WGS) entry which is preliminary data.</text>
</comment>
<proteinExistence type="predicted"/>
<dbReference type="RefSeq" id="WP_121218527.1">
    <property type="nucleotide sequence ID" value="NZ_RBIG01000001.1"/>
</dbReference>
<dbReference type="InterPro" id="IPR000944">
    <property type="entry name" value="Tscrpt_reg_Rrf2"/>
</dbReference>
<dbReference type="OrthoDB" id="9808360at2"/>
<dbReference type="Proteomes" id="UP000277424">
    <property type="component" value="Unassembled WGS sequence"/>
</dbReference>
<dbReference type="Pfam" id="PF02082">
    <property type="entry name" value="Rrf2"/>
    <property type="match status" value="1"/>
</dbReference>
<reference evidence="1 2" key="1">
    <citation type="submission" date="2018-10" db="EMBL/GenBank/DDBJ databases">
        <title>Comparative analysis of microorganisms from saline springs in Andes Mountain Range, Colombia.</title>
        <authorList>
            <person name="Rubin E."/>
        </authorList>
    </citation>
    <scope>NUCLEOTIDE SEQUENCE [LARGE SCALE GENOMIC DNA]</scope>
    <source>
        <strain evidence="1 2">USBA 36</strain>
    </source>
</reference>
<accession>A0A420WRG1</accession>
<dbReference type="PANTHER" id="PTHR33221">
    <property type="entry name" value="WINGED HELIX-TURN-HELIX TRANSCRIPTIONAL REGULATOR, RRF2 FAMILY"/>
    <property type="match status" value="1"/>
</dbReference>
<dbReference type="Gene3D" id="1.10.10.10">
    <property type="entry name" value="Winged helix-like DNA-binding domain superfamily/Winged helix DNA-binding domain"/>
    <property type="match status" value="1"/>
</dbReference>
<dbReference type="GO" id="GO:0005829">
    <property type="term" value="C:cytosol"/>
    <property type="evidence" value="ECO:0007669"/>
    <property type="project" value="TreeGrafter"/>
</dbReference>
<dbReference type="NCBIfam" id="TIGR00738">
    <property type="entry name" value="rrf2_super"/>
    <property type="match status" value="1"/>
</dbReference>
<organism evidence="1 2">
    <name type="scientific">Oceanibaculum indicum</name>
    <dbReference type="NCBI Taxonomy" id="526216"/>
    <lineage>
        <taxon>Bacteria</taxon>
        <taxon>Pseudomonadati</taxon>
        <taxon>Pseudomonadota</taxon>
        <taxon>Alphaproteobacteria</taxon>
        <taxon>Rhodospirillales</taxon>
        <taxon>Oceanibaculaceae</taxon>
        <taxon>Oceanibaculum</taxon>
    </lineage>
</organism>
<dbReference type="AlphaFoldDB" id="A0A420WRG1"/>
<dbReference type="InterPro" id="IPR036390">
    <property type="entry name" value="WH_DNA-bd_sf"/>
</dbReference>
<protein>
    <submittedName>
        <fullName evidence="1">FeS assembly SUF system regulator</fullName>
    </submittedName>
</protein>
<dbReference type="GO" id="GO:0003700">
    <property type="term" value="F:DNA-binding transcription factor activity"/>
    <property type="evidence" value="ECO:0007669"/>
    <property type="project" value="TreeGrafter"/>
</dbReference>
<dbReference type="PANTHER" id="PTHR33221:SF2">
    <property type="entry name" value="TRANSCRIPTIONAL REGULATOR"/>
    <property type="match status" value="1"/>
</dbReference>
<gene>
    <name evidence="1" type="ORF">BCL74_1358</name>
</gene>